<reference evidence="2" key="1">
    <citation type="journal article" date="2022" name="Mol. Ecol. Resour.">
        <title>The genomes of chicory, endive, great burdock and yacon provide insights into Asteraceae palaeo-polyploidization history and plant inulin production.</title>
        <authorList>
            <person name="Fan W."/>
            <person name="Wang S."/>
            <person name="Wang H."/>
            <person name="Wang A."/>
            <person name="Jiang F."/>
            <person name="Liu H."/>
            <person name="Zhao H."/>
            <person name="Xu D."/>
            <person name="Zhang Y."/>
        </authorList>
    </citation>
    <scope>NUCLEOTIDE SEQUENCE [LARGE SCALE GENOMIC DNA]</scope>
    <source>
        <strain evidence="2">cv. Niubang</strain>
    </source>
</reference>
<gene>
    <name evidence="1" type="ORF">L6452_16473</name>
</gene>
<dbReference type="Proteomes" id="UP001055879">
    <property type="component" value="Linkage Group LG05"/>
</dbReference>
<dbReference type="EMBL" id="CM042051">
    <property type="protein sequence ID" value="KAI3727853.1"/>
    <property type="molecule type" value="Genomic_DNA"/>
</dbReference>
<organism evidence="1 2">
    <name type="scientific">Arctium lappa</name>
    <name type="common">Greater burdock</name>
    <name type="synonym">Lappa major</name>
    <dbReference type="NCBI Taxonomy" id="4217"/>
    <lineage>
        <taxon>Eukaryota</taxon>
        <taxon>Viridiplantae</taxon>
        <taxon>Streptophyta</taxon>
        <taxon>Embryophyta</taxon>
        <taxon>Tracheophyta</taxon>
        <taxon>Spermatophyta</taxon>
        <taxon>Magnoliopsida</taxon>
        <taxon>eudicotyledons</taxon>
        <taxon>Gunneridae</taxon>
        <taxon>Pentapetalae</taxon>
        <taxon>asterids</taxon>
        <taxon>campanulids</taxon>
        <taxon>Asterales</taxon>
        <taxon>Asteraceae</taxon>
        <taxon>Carduoideae</taxon>
        <taxon>Cardueae</taxon>
        <taxon>Arctiinae</taxon>
        <taxon>Arctium</taxon>
    </lineage>
</organism>
<reference evidence="1 2" key="2">
    <citation type="journal article" date="2022" name="Mol. Ecol. Resour.">
        <title>The genomes of chicory, endive, great burdock and yacon provide insights into Asteraceae paleo-polyploidization history and plant inulin production.</title>
        <authorList>
            <person name="Fan W."/>
            <person name="Wang S."/>
            <person name="Wang H."/>
            <person name="Wang A."/>
            <person name="Jiang F."/>
            <person name="Liu H."/>
            <person name="Zhao H."/>
            <person name="Xu D."/>
            <person name="Zhang Y."/>
        </authorList>
    </citation>
    <scope>NUCLEOTIDE SEQUENCE [LARGE SCALE GENOMIC DNA]</scope>
    <source>
        <strain evidence="2">cv. Niubang</strain>
    </source>
</reference>
<accession>A0ACB9C0T9</accession>
<evidence type="ECO:0000313" key="1">
    <source>
        <dbReference type="EMBL" id="KAI3727853.1"/>
    </source>
</evidence>
<proteinExistence type="predicted"/>
<name>A0ACB9C0T9_ARCLA</name>
<comment type="caution">
    <text evidence="1">The sequence shown here is derived from an EMBL/GenBank/DDBJ whole genome shotgun (WGS) entry which is preliminary data.</text>
</comment>
<keyword evidence="2" id="KW-1185">Reference proteome</keyword>
<protein>
    <submittedName>
        <fullName evidence="1">Uncharacterized protein</fullName>
    </submittedName>
</protein>
<evidence type="ECO:0000313" key="2">
    <source>
        <dbReference type="Proteomes" id="UP001055879"/>
    </source>
</evidence>
<sequence>MNVHMTRQILWLLLIFIICLFKLCESSIQAPHLTLLCFPLPFSKKTRRQKITTIHNPPETPTPSSIDQTNFLKNFQERIQEISRVSMIERGT</sequence>